<dbReference type="Proteomes" id="UP000239874">
    <property type="component" value="Unassembled WGS sequence"/>
</dbReference>
<comment type="caution">
    <text evidence="1">The sequence shown here is derived from an EMBL/GenBank/DDBJ whole genome shotgun (WGS) entry which is preliminary data.</text>
</comment>
<protein>
    <submittedName>
        <fullName evidence="1">Uncharacterized protein</fullName>
    </submittedName>
</protein>
<name>A0A2S6AQU4_9NOCA</name>
<reference evidence="1 2" key="1">
    <citation type="submission" date="2018-02" db="EMBL/GenBank/DDBJ databases">
        <title>8 Nocardia nova and 1 Nocardia cyriacigeorgica strain used for evolution to TMP-SMX.</title>
        <authorList>
            <person name="Mehta H."/>
            <person name="Weng J."/>
            <person name="Shamoo Y."/>
        </authorList>
    </citation>
    <scope>NUCLEOTIDE SEQUENCE [LARGE SCALE GENOMIC DNA]</scope>
    <source>
        <strain evidence="1 2">MDA3139</strain>
    </source>
</reference>
<gene>
    <name evidence="1" type="ORF">C5E45_12880</name>
</gene>
<proteinExistence type="predicted"/>
<dbReference type="EMBL" id="PSZC01000008">
    <property type="protein sequence ID" value="PPJ37574.1"/>
    <property type="molecule type" value="Genomic_DNA"/>
</dbReference>
<evidence type="ECO:0000313" key="2">
    <source>
        <dbReference type="Proteomes" id="UP000239874"/>
    </source>
</evidence>
<sequence length="80" mass="8849">MLAGQLDANAVDERTAQIAEFVNSGVHQSYPFYVVGPDGETALSWLRATGGSDRQVRWVCGKRPIVVRWRSSVRTGRSEV</sequence>
<organism evidence="1 2">
    <name type="scientific">Nocardia nova</name>
    <dbReference type="NCBI Taxonomy" id="37330"/>
    <lineage>
        <taxon>Bacteria</taxon>
        <taxon>Bacillati</taxon>
        <taxon>Actinomycetota</taxon>
        <taxon>Actinomycetes</taxon>
        <taxon>Mycobacteriales</taxon>
        <taxon>Nocardiaceae</taxon>
        <taxon>Nocardia</taxon>
    </lineage>
</organism>
<evidence type="ECO:0000313" key="1">
    <source>
        <dbReference type="EMBL" id="PPJ37574.1"/>
    </source>
</evidence>
<accession>A0A2S6AQU4</accession>
<dbReference type="AlphaFoldDB" id="A0A2S6AQU4"/>